<protein>
    <submittedName>
        <fullName evidence="1">Uncharacterized protein</fullName>
    </submittedName>
</protein>
<dbReference type="EnsemblMetazoa" id="GPAI043592-RA">
    <property type="protein sequence ID" value="GPAI043592-PA"/>
    <property type="gene ID" value="GPAI043592"/>
</dbReference>
<keyword evidence="2" id="KW-1185">Reference proteome</keyword>
<evidence type="ECO:0000313" key="2">
    <source>
        <dbReference type="Proteomes" id="UP000092445"/>
    </source>
</evidence>
<evidence type="ECO:0000313" key="1">
    <source>
        <dbReference type="EnsemblMetazoa" id="GPAI043592-PA"/>
    </source>
</evidence>
<dbReference type="VEuPathDB" id="VectorBase:GPAI043592"/>
<proteinExistence type="predicted"/>
<accession>A0A1B0AEY8</accession>
<reference evidence="1" key="2">
    <citation type="submission" date="2020-05" db="UniProtKB">
        <authorList>
            <consortium name="EnsemblMetazoa"/>
        </authorList>
    </citation>
    <scope>IDENTIFICATION</scope>
    <source>
        <strain evidence="1">IAEA</strain>
    </source>
</reference>
<name>A0A1B0AEY8_GLOPL</name>
<dbReference type="Proteomes" id="UP000092445">
    <property type="component" value="Unassembled WGS sequence"/>
</dbReference>
<reference evidence="2" key="1">
    <citation type="submission" date="2014-03" db="EMBL/GenBank/DDBJ databases">
        <authorList>
            <person name="Aksoy S."/>
            <person name="Warren W."/>
            <person name="Wilson R.K."/>
        </authorList>
    </citation>
    <scope>NUCLEOTIDE SEQUENCE [LARGE SCALE GENOMIC DNA]</scope>
    <source>
        <strain evidence="2">IAEA</strain>
    </source>
</reference>
<dbReference type="AlphaFoldDB" id="A0A1B0AEY8"/>
<sequence>MSIVLLLTCQLANFYLFHKVPIKMRSLSQSLVIIKSSPVPPGEQTECEQKLFFSQLYKCYGIHNTIIELSSHRLSSKMGGSTDIEIYYSSGKRVKNGLLADNAGLVRLAASFAVLYANVFMPANVKIANDFCLRHSVYEYTSPHAIIHVLLLFGKCKTFPISWRPNLGNLARKHFRETLKR</sequence>
<organism evidence="1 2">
    <name type="scientific">Glossina pallidipes</name>
    <name type="common">Tsetse fly</name>
    <dbReference type="NCBI Taxonomy" id="7398"/>
    <lineage>
        <taxon>Eukaryota</taxon>
        <taxon>Metazoa</taxon>
        <taxon>Ecdysozoa</taxon>
        <taxon>Arthropoda</taxon>
        <taxon>Hexapoda</taxon>
        <taxon>Insecta</taxon>
        <taxon>Pterygota</taxon>
        <taxon>Neoptera</taxon>
        <taxon>Endopterygota</taxon>
        <taxon>Diptera</taxon>
        <taxon>Brachycera</taxon>
        <taxon>Muscomorpha</taxon>
        <taxon>Hippoboscoidea</taxon>
        <taxon>Glossinidae</taxon>
        <taxon>Glossina</taxon>
    </lineage>
</organism>